<accession>A0AAW5JSW2</accession>
<dbReference type="RefSeq" id="WP_256134260.1">
    <property type="nucleotide sequence ID" value="NZ_JANFYM010000002.1"/>
</dbReference>
<dbReference type="EMBL" id="JANFYM010000002">
    <property type="protein sequence ID" value="MCQ4792575.1"/>
    <property type="molecule type" value="Genomic_DNA"/>
</dbReference>
<evidence type="ECO:0000313" key="2">
    <source>
        <dbReference type="Proteomes" id="UP001206013"/>
    </source>
</evidence>
<comment type="caution">
    <text evidence="1">The sequence shown here is derived from an EMBL/GenBank/DDBJ whole genome shotgun (WGS) entry which is preliminary data.</text>
</comment>
<reference evidence="1" key="1">
    <citation type="submission" date="2022-06" db="EMBL/GenBank/DDBJ databases">
        <title>Isolation of gut microbiota from human fecal samples.</title>
        <authorList>
            <person name="Pamer E.G."/>
            <person name="Barat B."/>
            <person name="Waligurski E."/>
            <person name="Medina S."/>
            <person name="Paddock L."/>
            <person name="Mostad J."/>
        </authorList>
    </citation>
    <scope>NUCLEOTIDE SEQUENCE</scope>
    <source>
        <strain evidence="1">SL.1.01</strain>
    </source>
</reference>
<dbReference type="Proteomes" id="UP001206013">
    <property type="component" value="Unassembled WGS sequence"/>
</dbReference>
<dbReference type="AlphaFoldDB" id="A0AAW5JSW2"/>
<name>A0AAW5JSW2_BIFAD</name>
<sequence length="166" mass="18663">MATNVSEKDKALQEVIDWCEQREVEGLRLANALLQKHDLAAYAVVKAQIDAYHKTAEHCCSMLGYSGSMLSCLTYEDTDNSDPSDQPQVGDYGVAVRETADGQEEIPFHIEREERTGLPVALLNERLYAKPEDDIKDGLYVSLFQLYLDGFMLSRTGRKRNKDAEA</sequence>
<organism evidence="1 2">
    <name type="scientific">Bifidobacterium adolescentis</name>
    <dbReference type="NCBI Taxonomy" id="1680"/>
    <lineage>
        <taxon>Bacteria</taxon>
        <taxon>Bacillati</taxon>
        <taxon>Actinomycetota</taxon>
        <taxon>Actinomycetes</taxon>
        <taxon>Bifidobacteriales</taxon>
        <taxon>Bifidobacteriaceae</taxon>
        <taxon>Bifidobacterium</taxon>
    </lineage>
</organism>
<evidence type="ECO:0000313" key="1">
    <source>
        <dbReference type="EMBL" id="MCQ4792575.1"/>
    </source>
</evidence>
<proteinExistence type="predicted"/>
<gene>
    <name evidence="1" type="ORF">NE692_03735</name>
</gene>
<protein>
    <submittedName>
        <fullName evidence="1">Uncharacterized protein</fullName>
    </submittedName>
</protein>